<name>G4YG11_PHYSP</name>
<evidence type="ECO:0000256" key="1">
    <source>
        <dbReference type="SAM" id="MobiDB-lite"/>
    </source>
</evidence>
<dbReference type="EMBL" id="JH159151">
    <property type="protein sequence ID" value="EGZ28059.1"/>
    <property type="molecule type" value="Genomic_DNA"/>
</dbReference>
<accession>G4YG11</accession>
<dbReference type="Proteomes" id="UP000002640">
    <property type="component" value="Unassembled WGS sequence"/>
</dbReference>
<proteinExistence type="predicted"/>
<organism evidence="2 3">
    <name type="scientific">Phytophthora sojae (strain P6497)</name>
    <name type="common">Soybean stem and root rot agent</name>
    <name type="synonym">Phytophthora megasperma f. sp. glycines</name>
    <dbReference type="NCBI Taxonomy" id="1094619"/>
    <lineage>
        <taxon>Eukaryota</taxon>
        <taxon>Sar</taxon>
        <taxon>Stramenopiles</taxon>
        <taxon>Oomycota</taxon>
        <taxon>Peronosporomycetes</taxon>
        <taxon>Peronosporales</taxon>
        <taxon>Peronosporaceae</taxon>
        <taxon>Phytophthora</taxon>
    </lineage>
</organism>
<evidence type="ECO:0000313" key="2">
    <source>
        <dbReference type="EMBL" id="EGZ28059.1"/>
    </source>
</evidence>
<feature type="region of interest" description="Disordered" evidence="1">
    <location>
        <begin position="28"/>
        <end position="56"/>
    </location>
</feature>
<dbReference type="RefSeq" id="XP_009515334.1">
    <property type="nucleotide sequence ID" value="XM_009517039.1"/>
</dbReference>
<keyword evidence="3" id="KW-1185">Reference proteome</keyword>
<dbReference type="AlphaFoldDB" id="G4YG11"/>
<dbReference type="KEGG" id="psoj:PHYSODRAFT_293695"/>
<gene>
    <name evidence="2" type="ORF">PHYSODRAFT_293695</name>
</gene>
<protein>
    <submittedName>
        <fullName evidence="2">Uncharacterized protein</fullName>
    </submittedName>
</protein>
<dbReference type="OMA" id="SHAMACA"/>
<reference evidence="2 3" key="1">
    <citation type="journal article" date="2006" name="Science">
        <title>Phytophthora genome sequences uncover evolutionary origins and mechanisms of pathogenesis.</title>
        <authorList>
            <person name="Tyler B.M."/>
            <person name="Tripathy S."/>
            <person name="Zhang X."/>
            <person name="Dehal P."/>
            <person name="Jiang R.H."/>
            <person name="Aerts A."/>
            <person name="Arredondo F.D."/>
            <person name="Baxter L."/>
            <person name="Bensasson D."/>
            <person name="Beynon J.L."/>
            <person name="Chapman J."/>
            <person name="Damasceno C.M."/>
            <person name="Dorrance A.E."/>
            <person name="Dou D."/>
            <person name="Dickerman A.W."/>
            <person name="Dubchak I.L."/>
            <person name="Garbelotto M."/>
            <person name="Gijzen M."/>
            <person name="Gordon S.G."/>
            <person name="Govers F."/>
            <person name="Grunwald N.J."/>
            <person name="Huang W."/>
            <person name="Ivors K.L."/>
            <person name="Jones R.W."/>
            <person name="Kamoun S."/>
            <person name="Krampis K."/>
            <person name="Lamour K.H."/>
            <person name="Lee M.K."/>
            <person name="McDonald W.H."/>
            <person name="Medina M."/>
            <person name="Meijer H.J."/>
            <person name="Nordberg E.K."/>
            <person name="Maclean D.J."/>
            <person name="Ospina-Giraldo M.D."/>
            <person name="Morris P.F."/>
            <person name="Phuntumart V."/>
            <person name="Putnam N.H."/>
            <person name="Rash S."/>
            <person name="Rose J.K."/>
            <person name="Sakihama Y."/>
            <person name="Salamov A.A."/>
            <person name="Savidor A."/>
            <person name="Scheuring C.F."/>
            <person name="Smith B.M."/>
            <person name="Sobral B.W."/>
            <person name="Terry A."/>
            <person name="Torto-Alalibo T.A."/>
            <person name="Win J."/>
            <person name="Xu Z."/>
            <person name="Zhang H."/>
            <person name="Grigoriev I.V."/>
            <person name="Rokhsar D.S."/>
            <person name="Boore J.L."/>
        </authorList>
    </citation>
    <scope>NUCLEOTIDE SEQUENCE [LARGE SCALE GENOMIC DNA]</scope>
    <source>
        <strain evidence="2 3">P6497</strain>
    </source>
</reference>
<dbReference type="GeneID" id="20641019"/>
<dbReference type="InParanoid" id="G4YG11"/>
<sequence>MNHYDTVKICDVRKVEVDRVIHSPIGLRAERTPPMDDASLPHSFSDSETDSSHRDSGYQAEDLWPFYSIGRPDDVLVSRDKTCQEISDLLGRAHDLGHSSFGEAASTLPDVPGLALEGLSLESCQEGRHFVRMQLAEALKKIKGGPDDAELSGGMRIGEDDKTDEQESVILAMMLSKECTQENIAAAGINSLSGVDCDRLRMLKDANALLPPGKQLVFYLARVWYELGSSIKGLEGEAWYSASGEKINSAGPGVSWTRRFSFLNPGSETLSQLWESGNRKTSSLHERFALVAWPASADIGNTVTLFGDLASVPLGAVIAELGDVQFVDAFCRKYVVHLKEKEKSLFIQWLPTLVQRFGWERVRSSLLAALDVRAQETRLSQALELADTLSDNASARRDLTSFAVGKARSWCLTRPEVFVSSTKIVKLLSHAMACASPPVFSILLALLQNLDGKLLRPVVDAFLACMDDSSLPEHRAALASVATKRRQWLANEIEDSKKPFAWSILTKDFPNAAAIEEFLLQDTNSVYEIRGFSGIAEARTQADLLHQKIQGSLQFVACGRGRDAYVQIVKAGGDYDTRRNEVPIYEAEMEGIDKLVRDLLPQDENVDTANTIPTTRTIGLKRTREDESDDLVFE</sequence>
<evidence type="ECO:0000313" key="3">
    <source>
        <dbReference type="Proteomes" id="UP000002640"/>
    </source>
</evidence>